<reference evidence="2 3" key="1">
    <citation type="submission" date="2019-05" db="EMBL/GenBank/DDBJ databases">
        <title>Pseudorhodobacter turbinis sp. nov., isolated from the gut of the Korean turban shell.</title>
        <authorList>
            <person name="Jeong Y.-S."/>
            <person name="Kang W.-R."/>
            <person name="Bae J.-W."/>
        </authorList>
    </citation>
    <scope>NUCLEOTIDE SEQUENCE [LARGE SCALE GENOMIC DNA]</scope>
    <source>
        <strain evidence="2 3">S12M18</strain>
        <plasmid evidence="2 3">unnamed1</plasmid>
    </source>
</reference>
<evidence type="ECO:0000313" key="2">
    <source>
        <dbReference type="EMBL" id="QCO57925.1"/>
    </source>
</evidence>
<gene>
    <name evidence="2" type="ORF">EOK75_19945</name>
</gene>
<evidence type="ECO:0000313" key="3">
    <source>
        <dbReference type="Proteomes" id="UP000298631"/>
    </source>
</evidence>
<keyword evidence="1" id="KW-1133">Transmembrane helix</keyword>
<keyword evidence="3" id="KW-1185">Reference proteome</keyword>
<feature type="transmembrane region" description="Helical" evidence="1">
    <location>
        <begin position="95"/>
        <end position="119"/>
    </location>
</feature>
<dbReference type="AlphaFoldDB" id="A0A4P8EM71"/>
<dbReference type="KEGG" id="pseb:EOK75_19945"/>
<dbReference type="OrthoDB" id="7691751at2"/>
<name>A0A4P8EM71_9RHOB</name>
<geneLocation type="plasmid" evidence="2 3">
    <name>unnamed1</name>
</geneLocation>
<proteinExistence type="predicted"/>
<organism evidence="2 3">
    <name type="scientific">Pseudorhodobacter turbinis</name>
    <dbReference type="NCBI Taxonomy" id="2500533"/>
    <lineage>
        <taxon>Bacteria</taxon>
        <taxon>Pseudomonadati</taxon>
        <taxon>Pseudomonadota</taxon>
        <taxon>Alphaproteobacteria</taxon>
        <taxon>Rhodobacterales</taxon>
        <taxon>Paracoccaceae</taxon>
        <taxon>Pseudorhodobacter</taxon>
    </lineage>
</organism>
<keyword evidence="2" id="KW-0614">Plasmid</keyword>
<keyword evidence="1" id="KW-0812">Transmembrane</keyword>
<dbReference type="EMBL" id="CP039965">
    <property type="protein sequence ID" value="QCO57925.1"/>
    <property type="molecule type" value="Genomic_DNA"/>
</dbReference>
<dbReference type="RefSeq" id="WP_137195734.1">
    <property type="nucleotide sequence ID" value="NZ_CP039965.1"/>
</dbReference>
<protein>
    <submittedName>
        <fullName evidence="2">Uncharacterized protein</fullName>
    </submittedName>
</protein>
<evidence type="ECO:0000256" key="1">
    <source>
        <dbReference type="SAM" id="Phobius"/>
    </source>
</evidence>
<sequence length="123" mass="13715">MSAVTTRQLAERISVLMTERMHVKGQDLEEKLARAGRRLPRREHKAALALAEAAHQAQNPKLLLQIDEESVAANYDICVKYLSALNRGHRLRGMLLGISTSILFSLLAVVAVLIAVLMWRGFL</sequence>
<keyword evidence="1" id="KW-0472">Membrane</keyword>
<dbReference type="Proteomes" id="UP000298631">
    <property type="component" value="Plasmid unnamed1"/>
</dbReference>
<accession>A0A4P8EM71</accession>